<reference evidence="1" key="1">
    <citation type="submission" date="2022-08" db="EMBL/GenBank/DDBJ databases">
        <title>Genome Sequence of Lecanicillium fungicola.</title>
        <authorList>
            <person name="Buettner E."/>
        </authorList>
    </citation>
    <scope>NUCLEOTIDE SEQUENCE</scope>
    <source>
        <strain evidence="1">Babe33</strain>
    </source>
</reference>
<dbReference type="Proteomes" id="UP001143910">
    <property type="component" value="Unassembled WGS sequence"/>
</dbReference>
<evidence type="ECO:0000313" key="1">
    <source>
        <dbReference type="EMBL" id="KAJ2984125.1"/>
    </source>
</evidence>
<protein>
    <submittedName>
        <fullName evidence="1">Uncharacterized protein</fullName>
    </submittedName>
</protein>
<organism evidence="1 2">
    <name type="scientific">Zarea fungicola</name>
    <dbReference type="NCBI Taxonomy" id="93591"/>
    <lineage>
        <taxon>Eukaryota</taxon>
        <taxon>Fungi</taxon>
        <taxon>Dikarya</taxon>
        <taxon>Ascomycota</taxon>
        <taxon>Pezizomycotina</taxon>
        <taxon>Sordariomycetes</taxon>
        <taxon>Hypocreomycetidae</taxon>
        <taxon>Hypocreales</taxon>
        <taxon>Cordycipitaceae</taxon>
        <taxon>Zarea</taxon>
    </lineage>
</organism>
<evidence type="ECO:0000313" key="2">
    <source>
        <dbReference type="Proteomes" id="UP001143910"/>
    </source>
</evidence>
<gene>
    <name evidence="1" type="ORF">NQ176_g192</name>
</gene>
<dbReference type="EMBL" id="JANJQO010000006">
    <property type="protein sequence ID" value="KAJ2984125.1"/>
    <property type="molecule type" value="Genomic_DNA"/>
</dbReference>
<accession>A0ACC1NXW7</accession>
<sequence length="213" mass="23614">MAPPIVTATVQSAGLGVLSCILAQSLKAWKDKSPLSIDWIPVFQYLLFLIVSTPPNYLWQEFLEFCFPSYPEPVIHPKKADNKCPPPTLSKRNTAIKFVLDQSVGATVNTLLFSTFTHSLRMASSHAPRITNIRKAVDFWVSPHAIDFSTVDFETVWSEAKKEFWPLIFAGAKLWPVVSLVNFTLVKSVQGRNLVGSTAGVVWGIYICLVSGS</sequence>
<comment type="caution">
    <text evidence="1">The sequence shown here is derived from an EMBL/GenBank/DDBJ whole genome shotgun (WGS) entry which is preliminary data.</text>
</comment>
<keyword evidence="2" id="KW-1185">Reference proteome</keyword>
<name>A0ACC1NXW7_9HYPO</name>
<proteinExistence type="predicted"/>